<reference evidence="1 2" key="1">
    <citation type="journal article" date="2015" name="Nature">
        <title>rRNA introns, odd ribosomes, and small enigmatic genomes across a large radiation of phyla.</title>
        <authorList>
            <person name="Brown C.T."/>
            <person name="Hug L.A."/>
            <person name="Thomas B.C."/>
            <person name="Sharon I."/>
            <person name="Castelle C.J."/>
            <person name="Singh A."/>
            <person name="Wilkins M.J."/>
            <person name="Williams K.H."/>
            <person name="Banfield J.F."/>
        </authorList>
    </citation>
    <scope>NUCLEOTIDE SEQUENCE [LARGE SCALE GENOMIC DNA]</scope>
</reference>
<organism evidence="1 2">
    <name type="scientific">Candidatus Woesebacteria bacterium GW2011_GWB1_38_8</name>
    <dbReference type="NCBI Taxonomy" id="1618570"/>
    <lineage>
        <taxon>Bacteria</taxon>
        <taxon>Candidatus Woeseibacteriota</taxon>
    </lineage>
</organism>
<evidence type="ECO:0000313" key="1">
    <source>
        <dbReference type="EMBL" id="KKQ84224.1"/>
    </source>
</evidence>
<dbReference type="Proteomes" id="UP000034081">
    <property type="component" value="Unassembled WGS sequence"/>
</dbReference>
<dbReference type="EMBL" id="LBVL01000021">
    <property type="protein sequence ID" value="KKQ84224.1"/>
    <property type="molecule type" value="Genomic_DNA"/>
</dbReference>
<gene>
    <name evidence="1" type="ORF">UT08_C0021G0006</name>
</gene>
<accession>A0A0G0NEB0</accession>
<dbReference type="AlphaFoldDB" id="A0A0G0NEB0"/>
<evidence type="ECO:0000313" key="2">
    <source>
        <dbReference type="Proteomes" id="UP000034081"/>
    </source>
</evidence>
<protein>
    <submittedName>
        <fullName evidence="1">Uncharacterized protein</fullName>
    </submittedName>
</protein>
<name>A0A0G0NEB0_9BACT</name>
<sequence length="90" mass="10792">MILRIWLPDTRDDAKNFATKDDLKNLVTRDDAKNFATKDDLKTLATKKGIKRIENKFDYMFKFFDKHHIVKLEKRVKTIENHLRIPTPEF</sequence>
<comment type="caution">
    <text evidence="1">The sequence shown here is derived from an EMBL/GenBank/DDBJ whole genome shotgun (WGS) entry which is preliminary data.</text>
</comment>
<dbReference type="STRING" id="1618570.UT08_C0021G0006"/>
<proteinExistence type="predicted"/>
<dbReference type="PATRIC" id="fig|1618570.3.peg.1355"/>